<keyword evidence="5" id="KW-0067">ATP-binding</keyword>
<keyword evidence="8" id="KW-1185">Reference proteome</keyword>
<dbReference type="GO" id="GO:0005524">
    <property type="term" value="F:ATP binding"/>
    <property type="evidence" value="ECO:0007669"/>
    <property type="project" value="UniProtKB-KW"/>
</dbReference>
<dbReference type="InterPro" id="IPR011009">
    <property type="entry name" value="Kinase-like_dom_sf"/>
</dbReference>
<organism evidence="7 8">
    <name type="scientific">Jaapia argillacea MUCL 33604</name>
    <dbReference type="NCBI Taxonomy" id="933084"/>
    <lineage>
        <taxon>Eukaryota</taxon>
        <taxon>Fungi</taxon>
        <taxon>Dikarya</taxon>
        <taxon>Basidiomycota</taxon>
        <taxon>Agaricomycotina</taxon>
        <taxon>Agaricomycetes</taxon>
        <taxon>Agaricomycetidae</taxon>
        <taxon>Jaapiales</taxon>
        <taxon>Jaapiaceae</taxon>
        <taxon>Jaapia</taxon>
    </lineage>
</organism>
<dbReference type="GO" id="GO:0004674">
    <property type="term" value="F:protein serine/threonine kinase activity"/>
    <property type="evidence" value="ECO:0007669"/>
    <property type="project" value="UniProtKB-KW"/>
</dbReference>
<dbReference type="PROSITE" id="PS51158">
    <property type="entry name" value="ALPHA_KINASE"/>
    <property type="match status" value="1"/>
</dbReference>
<feature type="non-terminal residue" evidence="7">
    <location>
        <position position="1"/>
    </location>
</feature>
<dbReference type="InParanoid" id="A0A067P863"/>
<accession>A0A067P863</accession>
<evidence type="ECO:0000259" key="6">
    <source>
        <dbReference type="PROSITE" id="PS51158"/>
    </source>
</evidence>
<dbReference type="Pfam" id="PF02816">
    <property type="entry name" value="Alpha_kinase"/>
    <property type="match status" value="1"/>
</dbReference>
<dbReference type="SUPFAM" id="SSF56112">
    <property type="entry name" value="Protein kinase-like (PK-like)"/>
    <property type="match status" value="1"/>
</dbReference>
<evidence type="ECO:0000256" key="1">
    <source>
        <dbReference type="ARBA" id="ARBA00022527"/>
    </source>
</evidence>
<dbReference type="AlphaFoldDB" id="A0A067P863"/>
<keyword evidence="4" id="KW-0418">Kinase</keyword>
<sequence length="111" mass="12185">KYTGTLGQIHHRTDQLAATILAFAHFVLENTACHYMFADIQGMFSCSYDRNELGQTTLVLFDPMSHTPTKSSGLGDHGVDGIRDFIQSHQCNTICALLKLASPDVLQASLD</sequence>
<name>A0A067P863_9AGAM</name>
<gene>
    <name evidence="7" type="ORF">JAAARDRAFT_91717</name>
</gene>
<dbReference type="STRING" id="933084.A0A067P863"/>
<keyword evidence="2" id="KW-0808">Transferase</keyword>
<evidence type="ECO:0000256" key="2">
    <source>
        <dbReference type="ARBA" id="ARBA00022679"/>
    </source>
</evidence>
<dbReference type="OrthoDB" id="3247018at2759"/>
<evidence type="ECO:0000256" key="4">
    <source>
        <dbReference type="ARBA" id="ARBA00022777"/>
    </source>
</evidence>
<feature type="non-terminal residue" evidence="7">
    <location>
        <position position="111"/>
    </location>
</feature>
<evidence type="ECO:0000256" key="5">
    <source>
        <dbReference type="ARBA" id="ARBA00022840"/>
    </source>
</evidence>
<dbReference type="CDD" id="cd04515">
    <property type="entry name" value="Alpha_kinase"/>
    <property type="match status" value="1"/>
</dbReference>
<protein>
    <recommendedName>
        <fullName evidence="6">Alpha-type protein kinase domain-containing protein</fullName>
    </recommendedName>
</protein>
<dbReference type="HOGENOM" id="CLU_149541_0_0_1"/>
<reference evidence="8" key="1">
    <citation type="journal article" date="2014" name="Proc. Natl. Acad. Sci. U.S.A.">
        <title>Extensive sampling of basidiomycete genomes demonstrates inadequacy of the white-rot/brown-rot paradigm for wood decay fungi.</title>
        <authorList>
            <person name="Riley R."/>
            <person name="Salamov A.A."/>
            <person name="Brown D.W."/>
            <person name="Nagy L.G."/>
            <person name="Floudas D."/>
            <person name="Held B.W."/>
            <person name="Levasseur A."/>
            <person name="Lombard V."/>
            <person name="Morin E."/>
            <person name="Otillar R."/>
            <person name="Lindquist E.A."/>
            <person name="Sun H."/>
            <person name="LaButti K.M."/>
            <person name="Schmutz J."/>
            <person name="Jabbour D."/>
            <person name="Luo H."/>
            <person name="Baker S.E."/>
            <person name="Pisabarro A.G."/>
            <person name="Walton J.D."/>
            <person name="Blanchette R.A."/>
            <person name="Henrissat B."/>
            <person name="Martin F."/>
            <person name="Cullen D."/>
            <person name="Hibbett D.S."/>
            <person name="Grigoriev I.V."/>
        </authorList>
    </citation>
    <scope>NUCLEOTIDE SEQUENCE [LARGE SCALE GENOMIC DNA]</scope>
    <source>
        <strain evidence="8">MUCL 33604</strain>
    </source>
</reference>
<evidence type="ECO:0000256" key="3">
    <source>
        <dbReference type="ARBA" id="ARBA00022741"/>
    </source>
</evidence>
<dbReference type="InterPro" id="IPR051852">
    <property type="entry name" value="Alpha-type_PK"/>
</dbReference>
<dbReference type="EMBL" id="KL197754">
    <property type="protein sequence ID" value="KDQ50924.1"/>
    <property type="molecule type" value="Genomic_DNA"/>
</dbReference>
<feature type="domain" description="Alpha-type protein kinase" evidence="6">
    <location>
        <begin position="1"/>
        <end position="103"/>
    </location>
</feature>
<keyword evidence="3" id="KW-0547">Nucleotide-binding</keyword>
<keyword evidence="1" id="KW-0723">Serine/threonine-protein kinase</keyword>
<dbReference type="PANTHER" id="PTHR45992">
    <property type="entry name" value="EUKARYOTIC ELONGATION FACTOR 2 KINASE-RELATED"/>
    <property type="match status" value="1"/>
</dbReference>
<proteinExistence type="predicted"/>
<evidence type="ECO:0000313" key="8">
    <source>
        <dbReference type="Proteomes" id="UP000027265"/>
    </source>
</evidence>
<dbReference type="InterPro" id="IPR004166">
    <property type="entry name" value="a-kinase_dom"/>
</dbReference>
<dbReference type="Proteomes" id="UP000027265">
    <property type="component" value="Unassembled WGS sequence"/>
</dbReference>
<evidence type="ECO:0000313" key="7">
    <source>
        <dbReference type="EMBL" id="KDQ50924.1"/>
    </source>
</evidence>
<dbReference type="Gene3D" id="3.20.200.10">
    <property type="entry name" value="MHCK/EF2 kinase"/>
    <property type="match status" value="1"/>
</dbReference>